<evidence type="ECO:0000256" key="13">
    <source>
        <dbReference type="SAM" id="SignalP"/>
    </source>
</evidence>
<evidence type="ECO:0000313" key="15">
    <source>
        <dbReference type="EMBL" id="KAG1314855.1"/>
    </source>
</evidence>
<sequence>MQIGAAIFALMAIASIDANIIRAPIIRNHNANNIYELAKKRHQLLSKRSFKKRDSHTASLYNDQGSQYLIQVNIGTPAQTFTVTLDTGSADLWVPSTQCPTSSCPFSLFDSSSSSTFSSLSDTFSIQYGIGSVNGTYAKDTVTIGGATVSNQQFGLATATSDILQSSTSISSNSVEANGILGLGYPSLTESYSQGNGGYNPFVFNLVSQNIISDPIFSIYLNSISQTGWAGEIIFGGTDPTKYEGDLAYLPVVGLTSKTSGIFGGSSSHYYYWMVYGQGLGVTNSSTGSNPSYSLGEVGTFILDTGTTLTYLPMTVATEIVAAFAGSNGYSLDSSSGTFIVDCSVYSSSTRFELKMSQSSSANSSPVTLSVPASQLVIPMDSTDVTTASVCMFGIAPLSGSGTIGSNMYLVGDSVLRSAYMVFDIGNNRIGLAASKGVGGTVTSSNGTSADSSSNKSARMIPIITLASITLITSSLLM</sequence>
<evidence type="ECO:0000256" key="6">
    <source>
        <dbReference type="ARBA" id="ARBA00022750"/>
    </source>
</evidence>
<evidence type="ECO:0000256" key="2">
    <source>
        <dbReference type="ARBA" id="ARBA00007447"/>
    </source>
</evidence>
<dbReference type="Pfam" id="PF00026">
    <property type="entry name" value="Asp"/>
    <property type="match status" value="1"/>
</dbReference>
<dbReference type="InterPro" id="IPR021109">
    <property type="entry name" value="Peptidase_aspartic_dom_sf"/>
</dbReference>
<evidence type="ECO:0000256" key="11">
    <source>
        <dbReference type="PIRSR" id="PIRSR601461-2"/>
    </source>
</evidence>
<dbReference type="InterPro" id="IPR033876">
    <property type="entry name" value="SAP-like"/>
</dbReference>
<dbReference type="EC" id="3.4.23.21" evidence="3"/>
<keyword evidence="4 12" id="KW-0645">Protease</keyword>
<evidence type="ECO:0000256" key="5">
    <source>
        <dbReference type="ARBA" id="ARBA00022729"/>
    </source>
</evidence>
<evidence type="ECO:0000313" key="16">
    <source>
        <dbReference type="Proteomes" id="UP000716291"/>
    </source>
</evidence>
<reference evidence="15" key="1">
    <citation type="journal article" date="2020" name="Microb. Genom.">
        <title>Genetic diversity of clinical and environmental Mucorales isolates obtained from an investigation of mucormycosis cases among solid organ transplant recipients.</title>
        <authorList>
            <person name="Nguyen M.H."/>
            <person name="Kaul D."/>
            <person name="Muto C."/>
            <person name="Cheng S.J."/>
            <person name="Richter R.A."/>
            <person name="Bruno V.M."/>
            <person name="Liu G."/>
            <person name="Beyhan S."/>
            <person name="Sundermann A.J."/>
            <person name="Mounaud S."/>
            <person name="Pasculle A.W."/>
            <person name="Nierman W.C."/>
            <person name="Driscoll E."/>
            <person name="Cumbie R."/>
            <person name="Clancy C.J."/>
            <person name="Dupont C.L."/>
        </authorList>
    </citation>
    <scope>NUCLEOTIDE SEQUENCE</scope>
    <source>
        <strain evidence="15">GL11</strain>
    </source>
</reference>
<keyword evidence="5 13" id="KW-0732">Signal</keyword>
<evidence type="ECO:0000259" key="14">
    <source>
        <dbReference type="PROSITE" id="PS51767"/>
    </source>
</evidence>
<evidence type="ECO:0000256" key="4">
    <source>
        <dbReference type="ARBA" id="ARBA00022670"/>
    </source>
</evidence>
<feature type="domain" description="Peptidase A1" evidence="14">
    <location>
        <begin position="68"/>
        <end position="433"/>
    </location>
</feature>
<dbReference type="Gene3D" id="2.40.70.10">
    <property type="entry name" value="Acid Proteases"/>
    <property type="match status" value="2"/>
</dbReference>
<gene>
    <name evidence="15" type="ORF">G6F64_001141</name>
</gene>
<feature type="disulfide bond" evidence="11">
    <location>
        <begin position="99"/>
        <end position="104"/>
    </location>
</feature>
<feature type="signal peptide" evidence="13">
    <location>
        <begin position="1"/>
        <end position="18"/>
    </location>
</feature>
<dbReference type="Proteomes" id="UP000716291">
    <property type="component" value="Unassembled WGS sequence"/>
</dbReference>
<protein>
    <recommendedName>
        <fullName evidence="3">rhizopuspepsin</fullName>
        <ecNumber evidence="3">3.4.23.21</ecNumber>
    </recommendedName>
</protein>
<proteinExistence type="inferred from homology"/>
<comment type="similarity">
    <text evidence="2 12">Belongs to the peptidase A1 family.</text>
</comment>
<dbReference type="CDD" id="cd05474">
    <property type="entry name" value="SAP_like"/>
    <property type="match status" value="1"/>
</dbReference>
<dbReference type="InterPro" id="IPR001461">
    <property type="entry name" value="Aspartic_peptidase_A1"/>
</dbReference>
<name>A0A9P6XIM1_RHIOR</name>
<dbReference type="GO" id="GO:0004190">
    <property type="term" value="F:aspartic-type endopeptidase activity"/>
    <property type="evidence" value="ECO:0007669"/>
    <property type="project" value="UniProtKB-KW"/>
</dbReference>
<keyword evidence="9 11" id="KW-1015">Disulfide bond</keyword>
<evidence type="ECO:0000256" key="3">
    <source>
        <dbReference type="ARBA" id="ARBA00013205"/>
    </source>
</evidence>
<feature type="chain" id="PRO_5040454267" description="rhizopuspepsin" evidence="13">
    <location>
        <begin position="19"/>
        <end position="478"/>
    </location>
</feature>
<dbReference type="InterPro" id="IPR001969">
    <property type="entry name" value="Aspartic_peptidase_AS"/>
</dbReference>
<feature type="active site" evidence="10">
    <location>
        <position position="304"/>
    </location>
</feature>
<dbReference type="EMBL" id="JAANQT010000082">
    <property type="protein sequence ID" value="KAG1314855.1"/>
    <property type="molecule type" value="Genomic_DNA"/>
</dbReference>
<evidence type="ECO:0000256" key="10">
    <source>
        <dbReference type="PIRSR" id="PIRSR601461-1"/>
    </source>
</evidence>
<keyword evidence="6 12" id="KW-0064">Aspartyl protease</keyword>
<comment type="catalytic activity">
    <reaction evidence="1">
        <text>Hydrolysis of proteins with broad specificity similar to that of pepsin A, preferring hydrophobic residues at P1 and P1'. Clots milk and activates trypsinogen. Does not cleave 4-Gln-|-His-5, but does cleave 10-His-|-Leu-11 and 12-Val-|-Glu-13 in B chain of insulin.</text>
        <dbReference type="EC" id="3.4.23.21"/>
    </reaction>
</comment>
<keyword evidence="7 12" id="KW-0378">Hydrolase</keyword>
<dbReference type="GO" id="GO:0006508">
    <property type="term" value="P:proteolysis"/>
    <property type="evidence" value="ECO:0007669"/>
    <property type="project" value="UniProtKB-KW"/>
</dbReference>
<dbReference type="PRINTS" id="PR00792">
    <property type="entry name" value="PEPSIN"/>
</dbReference>
<keyword evidence="8" id="KW-0865">Zymogen</keyword>
<dbReference type="FunFam" id="2.40.70.10:FF:000008">
    <property type="entry name" value="Cathepsin D"/>
    <property type="match status" value="1"/>
</dbReference>
<dbReference type="InterPro" id="IPR033121">
    <property type="entry name" value="PEPTIDASE_A1"/>
</dbReference>
<evidence type="ECO:0000256" key="1">
    <source>
        <dbReference type="ARBA" id="ARBA00001130"/>
    </source>
</evidence>
<dbReference type="PANTHER" id="PTHR47966">
    <property type="entry name" value="BETA-SITE APP-CLEAVING ENZYME, ISOFORM A-RELATED"/>
    <property type="match status" value="1"/>
</dbReference>
<dbReference type="SUPFAM" id="SSF50630">
    <property type="entry name" value="Acid proteases"/>
    <property type="match status" value="1"/>
</dbReference>
<accession>A0A9P6XIM1</accession>
<comment type="caution">
    <text evidence="15">The sequence shown here is derived from an EMBL/GenBank/DDBJ whole genome shotgun (WGS) entry which is preliminary data.</text>
</comment>
<organism evidence="15 16">
    <name type="scientific">Rhizopus oryzae</name>
    <name type="common">Mucormycosis agent</name>
    <name type="synonym">Rhizopus arrhizus var. delemar</name>
    <dbReference type="NCBI Taxonomy" id="64495"/>
    <lineage>
        <taxon>Eukaryota</taxon>
        <taxon>Fungi</taxon>
        <taxon>Fungi incertae sedis</taxon>
        <taxon>Mucoromycota</taxon>
        <taxon>Mucoromycotina</taxon>
        <taxon>Mucoromycetes</taxon>
        <taxon>Mucorales</taxon>
        <taxon>Mucorineae</taxon>
        <taxon>Rhizopodaceae</taxon>
        <taxon>Rhizopus</taxon>
    </lineage>
</organism>
<feature type="active site" evidence="10">
    <location>
        <position position="86"/>
    </location>
</feature>
<evidence type="ECO:0000256" key="8">
    <source>
        <dbReference type="ARBA" id="ARBA00023145"/>
    </source>
</evidence>
<dbReference type="PROSITE" id="PS51767">
    <property type="entry name" value="PEPTIDASE_A1"/>
    <property type="match status" value="1"/>
</dbReference>
<evidence type="ECO:0000256" key="9">
    <source>
        <dbReference type="ARBA" id="ARBA00023157"/>
    </source>
</evidence>
<evidence type="ECO:0000256" key="7">
    <source>
        <dbReference type="ARBA" id="ARBA00022801"/>
    </source>
</evidence>
<dbReference type="PANTHER" id="PTHR47966:SF65">
    <property type="entry name" value="ASPARTIC-TYPE ENDOPEPTIDASE"/>
    <property type="match status" value="1"/>
</dbReference>
<evidence type="ECO:0000256" key="12">
    <source>
        <dbReference type="RuleBase" id="RU000454"/>
    </source>
</evidence>
<dbReference type="PROSITE" id="PS00141">
    <property type="entry name" value="ASP_PROTEASE"/>
    <property type="match status" value="2"/>
</dbReference>
<keyword evidence="16" id="KW-1185">Reference proteome</keyword>
<dbReference type="AlphaFoldDB" id="A0A9P6XIM1"/>